<keyword evidence="2" id="KW-1185">Reference proteome</keyword>
<evidence type="ECO:0000313" key="2">
    <source>
        <dbReference type="Proteomes" id="UP000321204"/>
    </source>
</evidence>
<reference evidence="1 2" key="1">
    <citation type="journal article" date="2015" name="Int. J. Syst. Evol. Microbiol.">
        <title>Flavisolibacter ginsenosidimutans sp. nov., with ginsenoside-converting activity isolated from soil used for cultivating ginseng.</title>
        <authorList>
            <person name="Zhao Y."/>
            <person name="Liu Q."/>
            <person name="Kang M.S."/>
            <person name="Jin F."/>
            <person name="Yu H."/>
            <person name="Im W.T."/>
        </authorList>
    </citation>
    <scope>NUCLEOTIDE SEQUENCE [LARGE SCALE GENOMIC DNA]</scope>
    <source>
        <strain evidence="1 2">Gsoil 636</strain>
    </source>
</reference>
<protein>
    <submittedName>
        <fullName evidence="1">Uncharacterized protein</fullName>
    </submittedName>
</protein>
<dbReference type="EMBL" id="CP042433">
    <property type="protein sequence ID" value="QEC56624.1"/>
    <property type="molecule type" value="Genomic_DNA"/>
</dbReference>
<dbReference type="OrthoDB" id="680901at2"/>
<evidence type="ECO:0000313" key="1">
    <source>
        <dbReference type="EMBL" id="QEC56624.1"/>
    </source>
</evidence>
<dbReference type="Proteomes" id="UP000321204">
    <property type="component" value="Chromosome"/>
</dbReference>
<accession>A0A5B8UIW8</accession>
<proteinExistence type="predicted"/>
<sequence>MTLEEFDNLFVDDQVTMIENRGVLIGEREESHHRFLLFQIDAFYTEVALRKKDDTIWKVGCFDHPILLEPYLNRIDLSEITRL</sequence>
<organism evidence="1 2">
    <name type="scientific">Flavisolibacter ginsenosidimutans</name>
    <dbReference type="NCBI Taxonomy" id="661481"/>
    <lineage>
        <taxon>Bacteria</taxon>
        <taxon>Pseudomonadati</taxon>
        <taxon>Bacteroidota</taxon>
        <taxon>Chitinophagia</taxon>
        <taxon>Chitinophagales</taxon>
        <taxon>Chitinophagaceae</taxon>
        <taxon>Flavisolibacter</taxon>
    </lineage>
</organism>
<dbReference type="AlphaFoldDB" id="A0A5B8UIW8"/>
<dbReference type="KEGG" id="fgg:FSB75_12210"/>
<dbReference type="RefSeq" id="WP_146787724.1">
    <property type="nucleotide sequence ID" value="NZ_BAABIO010000003.1"/>
</dbReference>
<gene>
    <name evidence="1" type="ORF">FSB75_12210</name>
</gene>
<name>A0A5B8UIW8_9BACT</name>